<dbReference type="RefSeq" id="WP_066802896.1">
    <property type="nucleotide sequence ID" value="NZ_CP014206.1"/>
</dbReference>
<gene>
    <name evidence="2" type="ORF">AWY79_09615</name>
    <name evidence="3" type="ORF">EDC59_10335</name>
</gene>
<evidence type="ECO:0000313" key="5">
    <source>
        <dbReference type="Proteomes" id="UP000295506"/>
    </source>
</evidence>
<dbReference type="Pfam" id="PF16363">
    <property type="entry name" value="GDP_Man_Dehyd"/>
    <property type="match status" value="1"/>
</dbReference>
<reference evidence="2 4" key="1">
    <citation type="journal article" date="2016" name="Front. Microbiol.">
        <title>Genome Sequence of the Piezophilic, Mesophilic Sulfate-Reducing Bacterium Desulfovibrio indicus J2T.</title>
        <authorList>
            <person name="Cao J."/>
            <person name="Maignien L."/>
            <person name="Shao Z."/>
            <person name="Alain K."/>
            <person name="Jebbar M."/>
        </authorList>
    </citation>
    <scope>NUCLEOTIDE SEQUENCE [LARGE SCALE GENOMIC DNA]</scope>
    <source>
        <strain evidence="2 4">J2</strain>
    </source>
</reference>
<organism evidence="3 5">
    <name type="scientific">Pseudodesulfovibrio indicus</name>
    <dbReference type="NCBI Taxonomy" id="1716143"/>
    <lineage>
        <taxon>Bacteria</taxon>
        <taxon>Pseudomonadati</taxon>
        <taxon>Thermodesulfobacteriota</taxon>
        <taxon>Desulfovibrionia</taxon>
        <taxon>Desulfovibrionales</taxon>
        <taxon>Desulfovibrionaceae</taxon>
    </lineage>
</organism>
<dbReference type="KEGG" id="dej:AWY79_09615"/>
<dbReference type="EMBL" id="CP014206">
    <property type="protein sequence ID" value="AMK11354.1"/>
    <property type="molecule type" value="Genomic_DNA"/>
</dbReference>
<dbReference type="InterPro" id="IPR013445">
    <property type="entry name" value="CDP_4_6_deHydtase"/>
</dbReference>
<dbReference type="Proteomes" id="UP000055611">
    <property type="component" value="Chromosome"/>
</dbReference>
<feature type="domain" description="NAD(P)-binding" evidence="1">
    <location>
        <begin position="20"/>
        <end position="321"/>
    </location>
</feature>
<dbReference type="PANTHER" id="PTHR43000">
    <property type="entry name" value="DTDP-D-GLUCOSE 4,6-DEHYDRATASE-RELATED"/>
    <property type="match status" value="1"/>
</dbReference>
<dbReference type="InterPro" id="IPR036291">
    <property type="entry name" value="NAD(P)-bd_dom_sf"/>
</dbReference>
<evidence type="ECO:0000313" key="2">
    <source>
        <dbReference type="EMBL" id="AMK11354.1"/>
    </source>
</evidence>
<keyword evidence="4" id="KW-1185">Reference proteome</keyword>
<name>A0A126QN81_9BACT</name>
<protein>
    <submittedName>
        <fullName evidence="3">CDP-glucose 4,6-dehydratase</fullName>
    </submittedName>
</protein>
<dbReference type="Gene3D" id="3.40.50.720">
    <property type="entry name" value="NAD(P)-binding Rossmann-like Domain"/>
    <property type="match status" value="1"/>
</dbReference>
<dbReference type="CDD" id="cd05252">
    <property type="entry name" value="CDP_GD_SDR_e"/>
    <property type="match status" value="1"/>
</dbReference>
<dbReference type="Gene3D" id="3.90.25.10">
    <property type="entry name" value="UDP-galactose 4-epimerase, domain 1"/>
    <property type="match status" value="1"/>
</dbReference>
<evidence type="ECO:0000259" key="1">
    <source>
        <dbReference type="Pfam" id="PF16363"/>
    </source>
</evidence>
<evidence type="ECO:0000313" key="4">
    <source>
        <dbReference type="Proteomes" id="UP000055611"/>
    </source>
</evidence>
<sequence>METLDIGRLFGGIYKGKPVLVTGHTGFKGSWLSLWLERMGAKVFGYSQSPLTSPSHYELLNLGHPEVIGDVCDYPTLLDVFREFQPEIVFHLAAQPLVRASYADPLLTLNSNVMGTANILEAVRQTPSVSAAVIITSDKCYENVEWDWGYREADRLGGHDPYSVSKACAELVATAYRRSFFSKEGSPLIASCRAGNVVGGGDWSEDRLIPDIVRAITGKTEMTIRNPGSTRPWQHVLECLSGYLLLGQRLLEGRKQFVGAWNFGPQLNGNLTVEEVVRAVKDIWPDFTFTCNQPGGNEPHEAKLLYLDSTRARRSLNWRPVWSDVSPALEKTIQWYKDYYTTGDIVSKAQLLQYAEAAVAQGMGWTEHA</sequence>
<dbReference type="SUPFAM" id="SSF51735">
    <property type="entry name" value="NAD(P)-binding Rossmann-fold domains"/>
    <property type="match status" value="1"/>
</dbReference>
<reference evidence="3 5" key="2">
    <citation type="submission" date="2019-03" db="EMBL/GenBank/DDBJ databases">
        <title>Genomic Encyclopedia of Type Strains, Phase IV (KMG-IV): sequencing the most valuable type-strain genomes for metagenomic binning, comparative biology and taxonomic classification.</title>
        <authorList>
            <person name="Goeker M."/>
        </authorList>
    </citation>
    <scope>NUCLEOTIDE SEQUENCE [LARGE SCALE GENOMIC DNA]</scope>
    <source>
        <strain evidence="3 5">DSM 101483</strain>
    </source>
</reference>
<proteinExistence type="predicted"/>
<evidence type="ECO:0000313" key="3">
    <source>
        <dbReference type="EMBL" id="TDT89741.1"/>
    </source>
</evidence>
<dbReference type="InterPro" id="IPR016040">
    <property type="entry name" value="NAD(P)-bd_dom"/>
</dbReference>
<dbReference type="EMBL" id="SOBK01000003">
    <property type="protein sequence ID" value="TDT89741.1"/>
    <property type="molecule type" value="Genomic_DNA"/>
</dbReference>
<dbReference type="NCBIfam" id="TIGR02622">
    <property type="entry name" value="CDP_4_6_dhtase"/>
    <property type="match status" value="1"/>
</dbReference>
<dbReference type="AlphaFoldDB" id="A0A126QN81"/>
<dbReference type="Proteomes" id="UP000295506">
    <property type="component" value="Unassembled WGS sequence"/>
</dbReference>
<accession>A0A126QN81</accession>